<dbReference type="AlphaFoldDB" id="A0A4V5NY26"/>
<evidence type="ECO:0000313" key="2">
    <source>
        <dbReference type="Proteomes" id="UP000305675"/>
    </source>
</evidence>
<dbReference type="Proteomes" id="UP000305675">
    <property type="component" value="Unassembled WGS sequence"/>
</dbReference>
<dbReference type="RefSeq" id="WP_136864877.1">
    <property type="nucleotide sequence ID" value="NZ_SWCJ01000019.1"/>
</dbReference>
<protein>
    <submittedName>
        <fullName evidence="1">DUF3187 family protein</fullName>
    </submittedName>
</protein>
<dbReference type="EMBL" id="SWCJ01000019">
    <property type="protein sequence ID" value="TKB50945.1"/>
    <property type="molecule type" value="Genomic_DNA"/>
</dbReference>
<dbReference type="InterPro" id="IPR021523">
    <property type="entry name" value="DUF3187"/>
</dbReference>
<reference evidence="1 2" key="1">
    <citation type="submission" date="2019-04" db="EMBL/GenBank/DDBJ databases">
        <authorList>
            <person name="Hwang J.C."/>
        </authorList>
    </citation>
    <scope>NUCLEOTIDE SEQUENCE [LARGE SCALE GENOMIC DNA]</scope>
    <source>
        <strain evidence="1 2">IMCC35002</strain>
    </source>
</reference>
<dbReference type="Pfam" id="PF11383">
    <property type="entry name" value="DUF3187"/>
    <property type="match status" value="1"/>
</dbReference>
<dbReference type="OrthoDB" id="5852241at2"/>
<keyword evidence="2" id="KW-1185">Reference proteome</keyword>
<proteinExistence type="predicted"/>
<accession>A0A4V5NY26</accession>
<evidence type="ECO:0000313" key="1">
    <source>
        <dbReference type="EMBL" id="TKB50945.1"/>
    </source>
</evidence>
<comment type="caution">
    <text evidence="1">The sequence shown here is derived from an EMBL/GenBank/DDBJ whole genome shotgun (WGS) entry which is preliminary data.</text>
</comment>
<organism evidence="1 2">
    <name type="scientific">Ferrimonas aestuarii</name>
    <dbReference type="NCBI Taxonomy" id="2569539"/>
    <lineage>
        <taxon>Bacteria</taxon>
        <taxon>Pseudomonadati</taxon>
        <taxon>Pseudomonadota</taxon>
        <taxon>Gammaproteobacteria</taxon>
        <taxon>Alteromonadales</taxon>
        <taxon>Ferrimonadaceae</taxon>
        <taxon>Ferrimonas</taxon>
    </lineage>
</organism>
<name>A0A4V5NY26_9GAMM</name>
<sequence length="319" mass="37123">MKSVAFWVTLVCSAASQASGDGNQYWGDGPMQLRSQSPVKSLVLTPIFRPADYQHQTTQLYTSVYGASIYAIDDEYTLDYYTVEYRIGGSWRPSPNWLIGVSFANRTTDDAHLDQISLSFHKLFGIDQNGRDKIPKHRSYVSIPKAGIEEEDFSDRSIGHQYELSIGRQLYHHHRHWLSTTLVAAYQDDENPRQGEPWDFSWQLDYQYAWRQKALYLMLGYSYSGADDLFTLGIEPRLWHWGIGYRHRFADRHQWLLEYSITEGGLEQLDEFTNAVNEINLGYRYLGRQWTFEGVIMENIKYPDNSADFALVATIKYRF</sequence>
<dbReference type="SUPFAM" id="SSF56935">
    <property type="entry name" value="Porins"/>
    <property type="match status" value="2"/>
</dbReference>
<gene>
    <name evidence="1" type="ORF">FCL42_18290</name>
</gene>